<dbReference type="InterPro" id="IPR001878">
    <property type="entry name" value="Znf_CCHC"/>
</dbReference>
<evidence type="ECO:0000256" key="1">
    <source>
        <dbReference type="PROSITE-ProRule" id="PRU00047"/>
    </source>
</evidence>
<proteinExistence type="predicted"/>
<keyword evidence="1" id="KW-0479">Metal-binding</keyword>
<organism evidence="4 5">
    <name type="scientific">Theobroma cacao</name>
    <name type="common">Cacao</name>
    <name type="synonym">Cocoa</name>
    <dbReference type="NCBI Taxonomy" id="3641"/>
    <lineage>
        <taxon>Eukaryota</taxon>
        <taxon>Viridiplantae</taxon>
        <taxon>Streptophyta</taxon>
        <taxon>Embryophyta</taxon>
        <taxon>Tracheophyta</taxon>
        <taxon>Spermatophyta</taxon>
        <taxon>Magnoliopsida</taxon>
        <taxon>eudicotyledons</taxon>
        <taxon>Gunneridae</taxon>
        <taxon>Pentapetalae</taxon>
        <taxon>rosids</taxon>
        <taxon>malvids</taxon>
        <taxon>Malvales</taxon>
        <taxon>Malvaceae</taxon>
        <taxon>Byttnerioideae</taxon>
        <taxon>Theobroma</taxon>
    </lineage>
</organism>
<name>A0A061EGC0_THECC</name>
<feature type="compositionally biased region" description="Basic and acidic residues" evidence="2">
    <location>
        <begin position="227"/>
        <end position="246"/>
    </location>
</feature>
<sequence>MANNLLLRSILDANKLIGPNFLDSFRNLKIVLKQEKKSYIFDTSIPPVPTTDANVEDKEAHQRHKDDDDQAACVMLASMTLELQKQDEHMDVQSMILHLRELFDKEGRTERYEISKELFRCKMAEGSSVKPHVLKMIGPIERLGQLGLAMYHELSINLVLQSLPDSFSQFVLNFHMNRLEATLPKLLNMLDTAEKSIRKHKGSLLLISSSKAHTKQHKKKAQKEKKVKSQNEKALKPKGGVKKDKEKDICDHCGKLGHWRRNCKEYLVTVSKKKKLIEVSDSGTKDKDE</sequence>
<dbReference type="SUPFAM" id="SSF57756">
    <property type="entry name" value="Retrovirus zinc finger-like domains"/>
    <property type="match status" value="1"/>
</dbReference>
<protein>
    <submittedName>
        <fullName evidence="4">Retrotransposon protein, putative</fullName>
    </submittedName>
</protein>
<dbReference type="Pfam" id="PF14223">
    <property type="entry name" value="Retrotran_gag_2"/>
    <property type="match status" value="1"/>
</dbReference>
<dbReference type="OMA" id="EGNCFHY"/>
<evidence type="ECO:0000313" key="4">
    <source>
        <dbReference type="EMBL" id="EOY04065.1"/>
    </source>
</evidence>
<dbReference type="PROSITE" id="PS50158">
    <property type="entry name" value="ZF_CCHC"/>
    <property type="match status" value="1"/>
</dbReference>
<dbReference type="HOGENOM" id="CLU_084061_0_0_1"/>
<dbReference type="InterPro" id="IPR036875">
    <property type="entry name" value="Znf_CCHC_sf"/>
</dbReference>
<evidence type="ECO:0000259" key="3">
    <source>
        <dbReference type="PROSITE" id="PS50158"/>
    </source>
</evidence>
<dbReference type="Gramene" id="EOY04065">
    <property type="protein sequence ID" value="EOY04065"/>
    <property type="gene ID" value="TCM_019329"/>
</dbReference>
<keyword evidence="1" id="KW-0863">Zinc-finger</keyword>
<evidence type="ECO:0000256" key="2">
    <source>
        <dbReference type="SAM" id="MobiDB-lite"/>
    </source>
</evidence>
<dbReference type="Proteomes" id="UP000026915">
    <property type="component" value="Chromosome 4"/>
</dbReference>
<dbReference type="GO" id="GO:0003676">
    <property type="term" value="F:nucleic acid binding"/>
    <property type="evidence" value="ECO:0007669"/>
    <property type="project" value="InterPro"/>
</dbReference>
<dbReference type="InParanoid" id="A0A061EGC0"/>
<feature type="region of interest" description="Disordered" evidence="2">
    <location>
        <begin position="209"/>
        <end position="246"/>
    </location>
</feature>
<dbReference type="AlphaFoldDB" id="A0A061EGC0"/>
<dbReference type="EMBL" id="CM001882">
    <property type="protein sequence ID" value="EOY04065.1"/>
    <property type="molecule type" value="Genomic_DNA"/>
</dbReference>
<evidence type="ECO:0000313" key="5">
    <source>
        <dbReference type="Proteomes" id="UP000026915"/>
    </source>
</evidence>
<reference evidence="4 5" key="1">
    <citation type="journal article" date="2013" name="Genome Biol.">
        <title>The genome sequence of the most widely cultivated cacao type and its use to identify candidate genes regulating pod color.</title>
        <authorList>
            <person name="Motamayor J.C."/>
            <person name="Mockaitis K."/>
            <person name="Schmutz J."/>
            <person name="Haiminen N."/>
            <person name="Iii D.L."/>
            <person name="Cornejo O."/>
            <person name="Findley S.D."/>
            <person name="Zheng P."/>
            <person name="Utro F."/>
            <person name="Royaert S."/>
            <person name="Saski C."/>
            <person name="Jenkins J."/>
            <person name="Podicheti R."/>
            <person name="Zhao M."/>
            <person name="Scheffler B.E."/>
            <person name="Stack J.C."/>
            <person name="Feltus F.A."/>
            <person name="Mustiga G.M."/>
            <person name="Amores F."/>
            <person name="Phillips W."/>
            <person name="Marelli J.P."/>
            <person name="May G.D."/>
            <person name="Shapiro H."/>
            <person name="Ma J."/>
            <person name="Bustamante C.D."/>
            <person name="Schnell R.J."/>
            <person name="Main D."/>
            <person name="Gilbert D."/>
            <person name="Parida L."/>
            <person name="Kuhn D.N."/>
        </authorList>
    </citation>
    <scope>NUCLEOTIDE SEQUENCE [LARGE SCALE GENOMIC DNA]</scope>
    <source>
        <strain evidence="5">cv. Matina 1-6</strain>
    </source>
</reference>
<gene>
    <name evidence="4" type="ORF">TCM_019329</name>
</gene>
<feature type="compositionally biased region" description="Basic residues" evidence="2">
    <location>
        <begin position="212"/>
        <end position="226"/>
    </location>
</feature>
<keyword evidence="1" id="KW-0862">Zinc</keyword>
<keyword evidence="5" id="KW-1185">Reference proteome</keyword>
<dbReference type="eggNOG" id="ENOG502S6A3">
    <property type="taxonomic scope" value="Eukaryota"/>
</dbReference>
<accession>A0A061EGC0</accession>
<feature type="domain" description="CCHC-type" evidence="3">
    <location>
        <begin position="250"/>
        <end position="265"/>
    </location>
</feature>
<dbReference type="GO" id="GO:0008270">
    <property type="term" value="F:zinc ion binding"/>
    <property type="evidence" value="ECO:0007669"/>
    <property type="project" value="UniProtKB-KW"/>
</dbReference>